<gene>
    <name evidence="2" type="ordered locus">Metme_0817</name>
</gene>
<dbReference type="eggNOG" id="ENOG5030GHG">
    <property type="taxonomic scope" value="Bacteria"/>
</dbReference>
<accession>G0A5X9</accession>
<evidence type="ECO:0000313" key="3">
    <source>
        <dbReference type="Proteomes" id="UP000008888"/>
    </source>
</evidence>
<feature type="chain" id="PRO_5003396576" description="Beta-lactamase-inhibitor-like PepSY-like domain-containing protein" evidence="1">
    <location>
        <begin position="23"/>
        <end position="157"/>
    </location>
</feature>
<evidence type="ECO:0008006" key="4">
    <source>
        <dbReference type="Google" id="ProtNLM"/>
    </source>
</evidence>
<organism evidence="2 3">
    <name type="scientific">Methylomonas methanica (strain DSM 25384 / MC09)</name>
    <dbReference type="NCBI Taxonomy" id="857087"/>
    <lineage>
        <taxon>Bacteria</taxon>
        <taxon>Pseudomonadati</taxon>
        <taxon>Pseudomonadota</taxon>
        <taxon>Gammaproteobacteria</taxon>
        <taxon>Methylococcales</taxon>
        <taxon>Methylococcaceae</taxon>
        <taxon>Methylomonas</taxon>
    </lineage>
</organism>
<dbReference type="OrthoDB" id="5572562at2"/>
<sequence length="157" mass="17435">MRPFLLSSFAVIAFSFASAARADTQPVTIPEKVSQNILKRHPSAYDLQASHETHFGQQLLEVGYKDESGQTNQELFTSSGHLLTNELLIDDFHEIYPQVIAALNREFAQHQIKKAELIGNPNGVGEEYEIYLHAAGTDWKVSVTGDGEIVDKQPLTP</sequence>
<proteinExistence type="predicted"/>
<reference key="2">
    <citation type="submission" date="2011-05" db="EMBL/GenBank/DDBJ databases">
        <title>Complete genome sequence of the aerobic marine methanotroph Methylomonas methanica MC09.</title>
        <authorList>
            <person name="Boden R."/>
            <person name="Cunliffe M."/>
            <person name="Scanlan J."/>
            <person name="Moussard H."/>
            <person name="Kits K.D."/>
            <person name="Klotz M."/>
            <person name="Jetten M."/>
            <person name="Vuilleumier S."/>
            <person name="Han J."/>
            <person name="Peters L."/>
            <person name="Mikhailova N."/>
            <person name="Teshima H."/>
            <person name="Tapia R."/>
            <person name="Kyrpides N."/>
            <person name="Ivanova N."/>
            <person name="Pagani I."/>
            <person name="Cheng J.-F."/>
            <person name="Goodwin L."/>
            <person name="Han C."/>
            <person name="Hauser L."/>
            <person name="Land M."/>
            <person name="Lapidus A."/>
            <person name="Lucas S."/>
            <person name="Pitluck S."/>
            <person name="Woyke T."/>
            <person name="Stein L.Y."/>
            <person name="Murrell C."/>
        </authorList>
    </citation>
    <scope>NUCLEOTIDE SEQUENCE</scope>
    <source>
        <strain>MC09</strain>
    </source>
</reference>
<dbReference type="Gene3D" id="3.10.450.360">
    <property type="match status" value="1"/>
</dbReference>
<name>G0A5X9_METMM</name>
<feature type="signal peptide" evidence="1">
    <location>
        <begin position="1"/>
        <end position="22"/>
    </location>
</feature>
<keyword evidence="1" id="KW-0732">Signal</keyword>
<evidence type="ECO:0000313" key="2">
    <source>
        <dbReference type="EMBL" id="AEF99256.1"/>
    </source>
</evidence>
<dbReference type="Proteomes" id="UP000008888">
    <property type="component" value="Chromosome"/>
</dbReference>
<evidence type="ECO:0000256" key="1">
    <source>
        <dbReference type="SAM" id="SignalP"/>
    </source>
</evidence>
<dbReference type="RefSeq" id="WP_013817525.1">
    <property type="nucleotide sequence ID" value="NC_015572.1"/>
</dbReference>
<protein>
    <recommendedName>
        <fullName evidence="4">Beta-lactamase-inhibitor-like PepSY-like domain-containing protein</fullName>
    </recommendedName>
</protein>
<keyword evidence="3" id="KW-1185">Reference proteome</keyword>
<dbReference type="EMBL" id="CP002738">
    <property type="protein sequence ID" value="AEF99256.1"/>
    <property type="molecule type" value="Genomic_DNA"/>
</dbReference>
<dbReference type="AlphaFoldDB" id="G0A5X9"/>
<reference evidence="2 3" key="1">
    <citation type="journal article" date="2011" name="J. Bacteriol.">
        <title>Complete Genome Sequence of the Aerobic Marine Methanotroph Methylomonas methanica MC09.</title>
        <authorList>
            <person name="Boden R."/>
            <person name="Cunliffe M."/>
            <person name="Scanlan J."/>
            <person name="Moussard H."/>
            <person name="Kits K.D."/>
            <person name="Klotz M.G."/>
            <person name="Jetten M.S."/>
            <person name="Vuilleumier S."/>
            <person name="Han J."/>
            <person name="Peters L."/>
            <person name="Mikhailova N."/>
            <person name="Teshima H."/>
            <person name="Tapia R."/>
            <person name="Kyrpides N."/>
            <person name="Ivanova N."/>
            <person name="Pagani I."/>
            <person name="Cheng J.F."/>
            <person name="Goodwin L."/>
            <person name="Han C."/>
            <person name="Hauser L."/>
            <person name="Land M.L."/>
            <person name="Lapidus A."/>
            <person name="Lucas S."/>
            <person name="Pitluck S."/>
            <person name="Woyke T."/>
            <person name="Stein L."/>
            <person name="Murrell J.C."/>
        </authorList>
    </citation>
    <scope>NUCLEOTIDE SEQUENCE [LARGE SCALE GENOMIC DNA]</scope>
    <source>
        <strain evidence="2 3">MC09</strain>
    </source>
</reference>
<dbReference type="KEGG" id="mmt:Metme_0817"/>
<dbReference type="SUPFAM" id="SSF160574">
    <property type="entry name" value="BT0923-like"/>
    <property type="match status" value="1"/>
</dbReference>
<dbReference type="HOGENOM" id="CLU_1675823_0_0_6"/>
<reference evidence="3" key="3">
    <citation type="submission" date="2011-05" db="EMBL/GenBank/DDBJ databases">
        <title>Complete sequence of Methylomonas methanica MC09.</title>
        <authorList>
            <consortium name="US DOE Joint Genome Institute"/>
            <person name="Lucas S."/>
            <person name="Han J."/>
            <person name="Lapidus A."/>
            <person name="Cheng J.-F."/>
            <person name="Goodwin L."/>
            <person name="Pitluck S."/>
            <person name="Peters L."/>
            <person name="Mikhailova N."/>
            <person name="Teshima H."/>
            <person name="Han C."/>
            <person name="Tapia R."/>
            <person name="Land M."/>
            <person name="Hauser L."/>
            <person name="Kyrpides N."/>
            <person name="Ivanova N."/>
            <person name="Pagani I."/>
            <person name="Stein L."/>
            <person name="Woyke T."/>
        </authorList>
    </citation>
    <scope>NUCLEOTIDE SEQUENCE [LARGE SCALE GENOMIC DNA]</scope>
    <source>
        <strain evidence="3">MC09</strain>
    </source>
</reference>